<reference evidence="1 2" key="1">
    <citation type="submission" date="2020-08" db="EMBL/GenBank/DDBJ databases">
        <authorList>
            <person name="Liu C."/>
            <person name="Sun Q."/>
        </authorList>
    </citation>
    <scope>NUCLEOTIDE SEQUENCE [LARGE SCALE GENOMIC DNA]</scope>
    <source>
        <strain evidence="1 2">NSJ-8</strain>
    </source>
</reference>
<dbReference type="AlphaFoldDB" id="A0A7G9FRU3"/>
<dbReference type="SUPFAM" id="SSF52540">
    <property type="entry name" value="P-loop containing nucleoside triphosphate hydrolases"/>
    <property type="match status" value="1"/>
</dbReference>
<protein>
    <submittedName>
        <fullName evidence="1">Uridine kinase</fullName>
    </submittedName>
</protein>
<dbReference type="EMBL" id="CP060633">
    <property type="protein sequence ID" value="QNM01275.1"/>
    <property type="molecule type" value="Genomic_DNA"/>
</dbReference>
<dbReference type="Proteomes" id="UP000515981">
    <property type="component" value="Chromosome"/>
</dbReference>
<evidence type="ECO:0000313" key="1">
    <source>
        <dbReference type="EMBL" id="QNM01275.1"/>
    </source>
</evidence>
<dbReference type="PANTHER" id="PTHR10285">
    <property type="entry name" value="URIDINE KINASE"/>
    <property type="match status" value="1"/>
</dbReference>
<organism evidence="1 2">
    <name type="scientific">Simiaoa sunii</name>
    <dbReference type="NCBI Taxonomy" id="2763672"/>
    <lineage>
        <taxon>Bacteria</taxon>
        <taxon>Bacillati</taxon>
        <taxon>Bacillota</taxon>
        <taxon>Clostridia</taxon>
        <taxon>Lachnospirales</taxon>
        <taxon>Lachnospiraceae</taxon>
        <taxon>Simiaoa</taxon>
    </lineage>
</organism>
<dbReference type="GO" id="GO:0016301">
    <property type="term" value="F:kinase activity"/>
    <property type="evidence" value="ECO:0007669"/>
    <property type="project" value="UniProtKB-KW"/>
</dbReference>
<accession>A0A7G9FRU3</accession>
<dbReference type="KEGG" id="ssun:H9Q77_09020"/>
<name>A0A7G9FRU3_9FIRM</name>
<keyword evidence="1" id="KW-0808">Transferase</keyword>
<proteinExistence type="predicted"/>
<keyword evidence="2" id="KW-1185">Reference proteome</keyword>
<evidence type="ECO:0000313" key="2">
    <source>
        <dbReference type="Proteomes" id="UP000515981"/>
    </source>
</evidence>
<dbReference type="RefSeq" id="WP_249325244.1">
    <property type="nucleotide sequence ID" value="NZ_CP060633.1"/>
</dbReference>
<dbReference type="InterPro" id="IPR027417">
    <property type="entry name" value="P-loop_NTPase"/>
</dbReference>
<sequence>MRSQRFFNDLAEELRELPKEVRIIAIDGRCAAGKTTLAARLVKELGGDVIHMDDFFLPPALRTPERRSEPGGNVHYERFLTEVLPNLRSGRPFSYRRFDCSRMTLGEEIPVENNGYIFVEGAYSCHPVFGDYMDRRVFLDIDGKTQEERIRKRNGEDRLQDFLQLWIPLEEAYFQTFSVWEKADYIIL</sequence>
<dbReference type="Gene3D" id="3.40.50.300">
    <property type="entry name" value="P-loop containing nucleotide triphosphate hydrolases"/>
    <property type="match status" value="1"/>
</dbReference>
<gene>
    <name evidence="1" type="ORF">H9Q77_09020</name>
</gene>
<keyword evidence="1" id="KW-0418">Kinase</keyword>